<dbReference type="Proteomes" id="UP001187531">
    <property type="component" value="Unassembled WGS sequence"/>
</dbReference>
<dbReference type="EMBL" id="JAVRJZ010000015">
    <property type="protein sequence ID" value="KAK2712131.1"/>
    <property type="molecule type" value="Genomic_DNA"/>
</dbReference>
<name>A0AA88HQN7_ARTSF</name>
<accession>A0AA88HQN7</accession>
<gene>
    <name evidence="1" type="ORF">QYM36_010982</name>
</gene>
<protein>
    <submittedName>
        <fullName evidence="1">Uncharacterized protein</fullName>
    </submittedName>
</protein>
<proteinExistence type="predicted"/>
<keyword evidence="2" id="KW-1185">Reference proteome</keyword>
<comment type="caution">
    <text evidence="1">The sequence shown here is derived from an EMBL/GenBank/DDBJ whole genome shotgun (WGS) entry which is preliminary data.</text>
</comment>
<evidence type="ECO:0000313" key="2">
    <source>
        <dbReference type="Proteomes" id="UP001187531"/>
    </source>
</evidence>
<reference evidence="1" key="1">
    <citation type="submission" date="2023-07" db="EMBL/GenBank/DDBJ databases">
        <title>Chromosome-level genome assembly of Artemia franciscana.</title>
        <authorList>
            <person name="Jo E."/>
        </authorList>
    </citation>
    <scope>NUCLEOTIDE SEQUENCE</scope>
    <source>
        <tissue evidence="1">Whole body</tissue>
    </source>
</reference>
<sequence length="223" mass="24935">MLYGRITGDVVTVKLDGDRTYSMIVHTLGEYDAVKSTLQKEGANLWDNIGVDTMPVSPEKIEFTPKPPKPTELPMIKCSLNLDLIQKASTNLKNAAKRSSERNMTDHRTLVPIPPQEENFFTGLFSGQIHFKTAIQLTALADKESDIVQQFIFYLKAAMHFVVAGLFIDHPGTPCSKEAQSSYKEARKLINMKAQAMLDLNLYKSKDSEVKKDVITLNGHFAT</sequence>
<organism evidence="1 2">
    <name type="scientific">Artemia franciscana</name>
    <name type="common">Brine shrimp</name>
    <name type="synonym">Artemia sanfranciscana</name>
    <dbReference type="NCBI Taxonomy" id="6661"/>
    <lineage>
        <taxon>Eukaryota</taxon>
        <taxon>Metazoa</taxon>
        <taxon>Ecdysozoa</taxon>
        <taxon>Arthropoda</taxon>
        <taxon>Crustacea</taxon>
        <taxon>Branchiopoda</taxon>
        <taxon>Anostraca</taxon>
        <taxon>Artemiidae</taxon>
        <taxon>Artemia</taxon>
    </lineage>
</organism>
<feature type="non-terminal residue" evidence="1">
    <location>
        <position position="1"/>
    </location>
</feature>
<evidence type="ECO:0000313" key="1">
    <source>
        <dbReference type="EMBL" id="KAK2712131.1"/>
    </source>
</evidence>
<dbReference type="AlphaFoldDB" id="A0AA88HQN7"/>